<name>A0A3B0TW23_9ZZZZ</name>
<proteinExistence type="predicted"/>
<organism evidence="1">
    <name type="scientific">hydrothermal vent metagenome</name>
    <dbReference type="NCBI Taxonomy" id="652676"/>
    <lineage>
        <taxon>unclassified sequences</taxon>
        <taxon>metagenomes</taxon>
        <taxon>ecological metagenomes</taxon>
    </lineage>
</organism>
<dbReference type="EMBL" id="UOEO01000092">
    <property type="protein sequence ID" value="VAW18622.1"/>
    <property type="molecule type" value="Genomic_DNA"/>
</dbReference>
<evidence type="ECO:0000313" key="1">
    <source>
        <dbReference type="EMBL" id="VAW18622.1"/>
    </source>
</evidence>
<protein>
    <submittedName>
        <fullName evidence="1">Uncharacterized protein</fullName>
    </submittedName>
</protein>
<gene>
    <name evidence="1" type="ORF">MNBD_ALPHA12-1121</name>
</gene>
<reference evidence="1" key="1">
    <citation type="submission" date="2018-06" db="EMBL/GenBank/DDBJ databases">
        <authorList>
            <person name="Zhirakovskaya E."/>
        </authorList>
    </citation>
    <scope>NUCLEOTIDE SEQUENCE</scope>
</reference>
<sequence>MDTRVKREYDGGDGRVCKVILFCPPTPTLPHEGGREVVG</sequence>
<dbReference type="AlphaFoldDB" id="A0A3B0TW23"/>
<accession>A0A3B0TW23</accession>